<keyword evidence="1" id="KW-0472">Membrane</keyword>
<evidence type="ECO:0000256" key="1">
    <source>
        <dbReference type="SAM" id="Phobius"/>
    </source>
</evidence>
<accession>A0A2M9ZZS6</accession>
<name>A0A2M9ZZS6_9LEPT</name>
<sequence>MAPTLRWDWGEWLVGDLPFAYQKFLIPATEFCSSCWNSYIRIFLELYILVLVTAAAMRRSLVRTQGVRMSVSEIEAARPEQRFYITLGHRLAYAVVFSLPIAAAKGPPLRFLSF</sequence>
<dbReference type="EMBL" id="NPEA01000004">
    <property type="protein sequence ID" value="PJZ77554.1"/>
    <property type="molecule type" value="Genomic_DNA"/>
</dbReference>
<keyword evidence="1" id="KW-1133">Transmembrane helix</keyword>
<evidence type="ECO:0000313" key="3">
    <source>
        <dbReference type="Proteomes" id="UP000231843"/>
    </source>
</evidence>
<gene>
    <name evidence="2" type="ORF">CH365_08250</name>
</gene>
<keyword evidence="1" id="KW-0812">Transmembrane</keyword>
<keyword evidence="3" id="KW-1185">Reference proteome</keyword>
<evidence type="ECO:0000313" key="2">
    <source>
        <dbReference type="EMBL" id="PJZ77554.1"/>
    </source>
</evidence>
<feature type="transmembrane region" description="Helical" evidence="1">
    <location>
        <begin position="39"/>
        <end position="62"/>
    </location>
</feature>
<proteinExistence type="predicted"/>
<protein>
    <submittedName>
        <fullName evidence="2">Uncharacterized protein</fullName>
    </submittedName>
</protein>
<dbReference type="Proteomes" id="UP000231843">
    <property type="component" value="Unassembled WGS sequence"/>
</dbReference>
<feature type="transmembrane region" description="Helical" evidence="1">
    <location>
        <begin position="83"/>
        <end position="104"/>
    </location>
</feature>
<reference evidence="2 3" key="1">
    <citation type="submission" date="2017-07" db="EMBL/GenBank/DDBJ databases">
        <title>Leptospira spp. isolated from tropical soils.</title>
        <authorList>
            <person name="Thibeaux R."/>
            <person name="Iraola G."/>
            <person name="Ferres I."/>
            <person name="Bierque E."/>
            <person name="Girault D."/>
            <person name="Soupe-Gilbert M.-E."/>
            <person name="Picardeau M."/>
            <person name="Goarant C."/>
        </authorList>
    </citation>
    <scope>NUCLEOTIDE SEQUENCE [LARGE SCALE GENOMIC DNA]</scope>
    <source>
        <strain evidence="2 3">ES4-C-A1</strain>
    </source>
</reference>
<dbReference type="AlphaFoldDB" id="A0A2M9ZZS6"/>
<comment type="caution">
    <text evidence="2">The sequence shown here is derived from an EMBL/GenBank/DDBJ whole genome shotgun (WGS) entry which is preliminary data.</text>
</comment>
<organism evidence="2 3">
    <name type="scientific">Leptospira neocaledonica</name>
    <dbReference type="NCBI Taxonomy" id="2023192"/>
    <lineage>
        <taxon>Bacteria</taxon>
        <taxon>Pseudomonadati</taxon>
        <taxon>Spirochaetota</taxon>
        <taxon>Spirochaetia</taxon>
        <taxon>Leptospirales</taxon>
        <taxon>Leptospiraceae</taxon>
        <taxon>Leptospira</taxon>
    </lineage>
</organism>